<proteinExistence type="predicted"/>
<dbReference type="AlphaFoldDB" id="A0A3T0DPX8"/>
<sequence length="412" mass="44961">MSTVNIRPSTNAAGAVGYILYGRDPEVRKELLKVGSTRAATYAMSMVDGGTTPSEFIACAEAHAAAHGRTNQLQSYVLAFHPDEFDVTSHADLERIRDVAVELAERMHSADYMVAVHSDSAGGHGHAHILVINHDNLTGKSLQRYTSWKHGLRQLNDELMADEGLRVLPDPEEPKPDWELRREAFAPGGFEQVLGDKVYDALTDSRSTNREAFEHVLAGHGVTLAVTNRDGWSYKMRRDDNGKLGRKKASALTPEFTAEGAQEIFDYHAQKGQAHGSAGQDQAVRRAAADYGDAGDLDLAARRRQAADRESHEDRRRPDRVREDHGRGAGDAAGSPVDLAAARASLHAAARRRDEESAERDREDARKRRAAAEQQRGGEAARRVLGDQGGPGRAHDDAEDQRGAEDDCLGLG</sequence>
<gene>
    <name evidence="3" type="ORF">CXR27_08090</name>
</gene>
<feature type="compositionally biased region" description="Basic and acidic residues" evidence="1">
    <location>
        <begin position="351"/>
        <end position="366"/>
    </location>
</feature>
<feature type="compositionally biased region" description="Basic and acidic residues" evidence="1">
    <location>
        <begin position="393"/>
        <end position="405"/>
    </location>
</feature>
<evidence type="ECO:0000313" key="3">
    <source>
        <dbReference type="EMBL" id="AZT96969.1"/>
    </source>
</evidence>
<protein>
    <recommendedName>
        <fullName evidence="2">MobA/VirD2-like nuclease domain-containing protein</fullName>
    </recommendedName>
</protein>
<dbReference type="Proteomes" id="UP000282731">
    <property type="component" value="Chromosome"/>
</dbReference>
<reference evidence="3 4" key="1">
    <citation type="submission" date="2017-12" db="EMBL/GenBank/DDBJ databases">
        <authorList>
            <person name="Levesque S."/>
        </authorList>
    </citation>
    <scope>NUCLEOTIDE SEQUENCE [LARGE SCALE GENOMIC DNA]</scope>
    <source>
        <strain evidence="3 4">SMQ-1420</strain>
    </source>
</reference>
<feature type="region of interest" description="Disordered" evidence="1">
    <location>
        <begin position="302"/>
        <end position="412"/>
    </location>
</feature>
<evidence type="ECO:0000313" key="4">
    <source>
        <dbReference type="Proteomes" id="UP000282731"/>
    </source>
</evidence>
<organism evidence="3 4">
    <name type="scientific">Brevibacterium aurantiacum</name>
    <dbReference type="NCBI Taxonomy" id="273384"/>
    <lineage>
        <taxon>Bacteria</taxon>
        <taxon>Bacillati</taxon>
        <taxon>Actinomycetota</taxon>
        <taxon>Actinomycetes</taxon>
        <taxon>Micrococcales</taxon>
        <taxon>Brevibacteriaceae</taxon>
        <taxon>Brevibacterium</taxon>
    </lineage>
</organism>
<dbReference type="InterPro" id="IPR005094">
    <property type="entry name" value="Endonuclease_MobA/VirD2"/>
</dbReference>
<dbReference type="EMBL" id="CP025334">
    <property type="protein sequence ID" value="AZT96969.1"/>
    <property type="molecule type" value="Genomic_DNA"/>
</dbReference>
<accession>A0A3T0DPX8</accession>
<dbReference type="RefSeq" id="WP_127362039.1">
    <property type="nucleotide sequence ID" value="NZ_CP025334.1"/>
</dbReference>
<feature type="domain" description="MobA/VirD2-like nuclease" evidence="2">
    <location>
        <begin position="49"/>
        <end position="165"/>
    </location>
</feature>
<evidence type="ECO:0000259" key="2">
    <source>
        <dbReference type="Pfam" id="PF03432"/>
    </source>
</evidence>
<dbReference type="Pfam" id="PF03432">
    <property type="entry name" value="Relaxase"/>
    <property type="match status" value="1"/>
</dbReference>
<feature type="compositionally biased region" description="Basic and acidic residues" evidence="1">
    <location>
        <begin position="302"/>
        <end position="328"/>
    </location>
</feature>
<evidence type="ECO:0000256" key="1">
    <source>
        <dbReference type="SAM" id="MobiDB-lite"/>
    </source>
</evidence>
<reference evidence="3 4" key="2">
    <citation type="submission" date="2019-01" db="EMBL/GenBank/DDBJ databases">
        <title>Comparative genomic analysis of Brevibacterium aurantiacum sheds light on its evolution and its adaptation to smear-ripened cheeses.</title>
        <authorList>
            <person name="Moineau S."/>
        </authorList>
    </citation>
    <scope>NUCLEOTIDE SEQUENCE [LARGE SCALE GENOMIC DNA]</scope>
    <source>
        <strain evidence="3 4">SMQ-1420</strain>
    </source>
</reference>
<name>A0A3T0DPX8_BREAU</name>